<comment type="caution">
    <text evidence="5">The sequence shown here is derived from an EMBL/GenBank/DDBJ whole genome shotgun (WGS) entry which is preliminary data.</text>
</comment>
<dbReference type="GO" id="GO:0008168">
    <property type="term" value="F:methyltransferase activity"/>
    <property type="evidence" value="ECO:0007669"/>
    <property type="project" value="UniProtKB-KW"/>
</dbReference>
<dbReference type="InterPro" id="IPR029063">
    <property type="entry name" value="SAM-dependent_MTases_sf"/>
</dbReference>
<dbReference type="PANTHER" id="PTHR43464">
    <property type="entry name" value="METHYLTRANSFERASE"/>
    <property type="match status" value="1"/>
</dbReference>
<protein>
    <submittedName>
        <fullName evidence="5">Class I SAM-dependent methyltransferase</fullName>
    </submittedName>
</protein>
<dbReference type="PANTHER" id="PTHR43464:SF19">
    <property type="entry name" value="UBIQUINONE BIOSYNTHESIS O-METHYLTRANSFERASE, MITOCHONDRIAL"/>
    <property type="match status" value="1"/>
</dbReference>
<dbReference type="SUPFAM" id="SSF53335">
    <property type="entry name" value="S-adenosyl-L-methionine-dependent methyltransferases"/>
    <property type="match status" value="1"/>
</dbReference>
<dbReference type="GO" id="GO:0032259">
    <property type="term" value="P:methylation"/>
    <property type="evidence" value="ECO:0007669"/>
    <property type="project" value="UniProtKB-KW"/>
</dbReference>
<keyword evidence="2" id="KW-0808">Transferase</keyword>
<dbReference type="InterPro" id="IPR013216">
    <property type="entry name" value="Methyltransf_11"/>
</dbReference>
<keyword evidence="1 5" id="KW-0489">Methyltransferase</keyword>
<keyword evidence="6" id="KW-1185">Reference proteome</keyword>
<gene>
    <name evidence="5" type="ORF">IM725_15700</name>
</gene>
<accession>A0ABR9SJ22</accession>
<proteinExistence type="predicted"/>
<name>A0ABR9SJ22_9BURK</name>
<evidence type="ECO:0000313" key="6">
    <source>
        <dbReference type="Proteomes" id="UP000715965"/>
    </source>
</evidence>
<sequence length="230" mass="25174">MNSPYAAHDQVYQRLRAQRAHGWGRPGEQEEVFELLRPWLTTPGPAMAPKVLELGCGAGNLSHILARHGFSVVGIDISPAAIDWAREIALERGLAADFRCGDVVTLDGLADAEFQHVVDGHCLHCIIGNDRALCLRSVRRVIAPEGRFYVVSMVGEVLDPLRRDNFDPTTQTLFAKGVPVRHIGTPDSVAQEIEAAGFSIEHLTVTPRQSEADQDDLLIVARPARFKSPG</sequence>
<evidence type="ECO:0000256" key="1">
    <source>
        <dbReference type="ARBA" id="ARBA00022603"/>
    </source>
</evidence>
<keyword evidence="3" id="KW-0949">S-adenosyl-L-methionine</keyword>
<feature type="domain" description="Methyltransferase type 11" evidence="4">
    <location>
        <begin position="52"/>
        <end position="150"/>
    </location>
</feature>
<evidence type="ECO:0000256" key="3">
    <source>
        <dbReference type="ARBA" id="ARBA00022691"/>
    </source>
</evidence>
<dbReference type="CDD" id="cd02440">
    <property type="entry name" value="AdoMet_MTases"/>
    <property type="match status" value="1"/>
</dbReference>
<dbReference type="Proteomes" id="UP000715965">
    <property type="component" value="Unassembled WGS sequence"/>
</dbReference>
<dbReference type="Pfam" id="PF08241">
    <property type="entry name" value="Methyltransf_11"/>
    <property type="match status" value="1"/>
</dbReference>
<dbReference type="Gene3D" id="3.40.50.150">
    <property type="entry name" value="Vaccinia Virus protein VP39"/>
    <property type="match status" value="1"/>
</dbReference>
<reference evidence="5 6" key="1">
    <citation type="submission" date="2020-10" db="EMBL/GenBank/DDBJ databases">
        <title>Draft genome of Ramlibacter aquaticus LMG 30558.</title>
        <authorList>
            <person name="Props R."/>
        </authorList>
    </citation>
    <scope>NUCLEOTIDE SEQUENCE [LARGE SCALE GENOMIC DNA]</scope>
    <source>
        <strain evidence="5 6">LMG 30558</strain>
    </source>
</reference>
<organism evidence="5 6">
    <name type="scientific">Ramlibacter aquaticus</name>
    <dbReference type="NCBI Taxonomy" id="2780094"/>
    <lineage>
        <taxon>Bacteria</taxon>
        <taxon>Pseudomonadati</taxon>
        <taxon>Pseudomonadota</taxon>
        <taxon>Betaproteobacteria</taxon>
        <taxon>Burkholderiales</taxon>
        <taxon>Comamonadaceae</taxon>
        <taxon>Ramlibacter</taxon>
    </lineage>
</organism>
<dbReference type="EMBL" id="JADDOJ010000074">
    <property type="protein sequence ID" value="MBE7942022.1"/>
    <property type="molecule type" value="Genomic_DNA"/>
</dbReference>
<evidence type="ECO:0000313" key="5">
    <source>
        <dbReference type="EMBL" id="MBE7942022.1"/>
    </source>
</evidence>
<evidence type="ECO:0000256" key="2">
    <source>
        <dbReference type="ARBA" id="ARBA00022679"/>
    </source>
</evidence>
<dbReference type="RefSeq" id="WP_193781578.1">
    <property type="nucleotide sequence ID" value="NZ_JADDOJ010000074.1"/>
</dbReference>
<evidence type="ECO:0000259" key="4">
    <source>
        <dbReference type="Pfam" id="PF08241"/>
    </source>
</evidence>